<organism evidence="2 3">
    <name type="scientific">Pseudoloma neurophilia</name>
    <dbReference type="NCBI Taxonomy" id="146866"/>
    <lineage>
        <taxon>Eukaryota</taxon>
        <taxon>Fungi</taxon>
        <taxon>Fungi incertae sedis</taxon>
        <taxon>Microsporidia</taxon>
        <taxon>Pseudoloma</taxon>
    </lineage>
</organism>
<protein>
    <submittedName>
        <fullName evidence="2">Uncharacterized protein</fullName>
    </submittedName>
</protein>
<dbReference type="VEuPathDB" id="MicrosporidiaDB:M153_3400007754"/>
<dbReference type="EMBL" id="LGUB01000117">
    <property type="protein sequence ID" value="KRH94208.1"/>
    <property type="molecule type" value="Genomic_DNA"/>
</dbReference>
<keyword evidence="1" id="KW-0812">Transmembrane</keyword>
<keyword evidence="1" id="KW-1133">Transmembrane helix</keyword>
<proteinExistence type="predicted"/>
<reference evidence="2 3" key="1">
    <citation type="submission" date="2015-07" db="EMBL/GenBank/DDBJ databases">
        <title>The genome of Pseudoloma neurophilia, a relevant intracellular parasite of the zebrafish.</title>
        <authorList>
            <person name="Ndikumana S."/>
            <person name="Pelin A."/>
            <person name="Sanders J."/>
            <person name="Corradi N."/>
        </authorList>
    </citation>
    <scope>NUCLEOTIDE SEQUENCE [LARGE SCALE GENOMIC DNA]</scope>
    <source>
        <strain evidence="2 3">MK1</strain>
    </source>
</reference>
<evidence type="ECO:0000313" key="2">
    <source>
        <dbReference type="EMBL" id="KRH94208.1"/>
    </source>
</evidence>
<evidence type="ECO:0000256" key="1">
    <source>
        <dbReference type="SAM" id="Phobius"/>
    </source>
</evidence>
<comment type="caution">
    <text evidence="2">The sequence shown here is derived from an EMBL/GenBank/DDBJ whole genome shotgun (WGS) entry which is preliminary data.</text>
</comment>
<evidence type="ECO:0000313" key="3">
    <source>
        <dbReference type="Proteomes" id="UP000051530"/>
    </source>
</evidence>
<keyword evidence="3" id="KW-1185">Reference proteome</keyword>
<gene>
    <name evidence="2" type="ORF">M153_3400007754</name>
</gene>
<dbReference type="Proteomes" id="UP000051530">
    <property type="component" value="Unassembled WGS sequence"/>
</dbReference>
<sequence>MNERFHTLLKAREKYFLGMVAGLLLLLEYIDQLSFLFFIRR</sequence>
<keyword evidence="1" id="KW-0472">Membrane</keyword>
<feature type="transmembrane region" description="Helical" evidence="1">
    <location>
        <begin position="15"/>
        <end position="39"/>
    </location>
</feature>
<name>A0A0R0M5L3_9MICR</name>
<dbReference type="AlphaFoldDB" id="A0A0R0M5L3"/>
<accession>A0A0R0M5L3</accession>